<reference evidence="2 3" key="1">
    <citation type="journal article" date="2011" name="Proc. Natl. Acad. Sci. U.S.A.">
        <title>Evolutionary erosion of yeast sex chromosomes by mating-type switching accidents.</title>
        <authorList>
            <person name="Gordon J.L."/>
            <person name="Armisen D."/>
            <person name="Proux-Wera E."/>
            <person name="Oheigeartaigh S.S."/>
            <person name="Byrne K.P."/>
            <person name="Wolfe K.H."/>
        </authorList>
    </citation>
    <scope>NUCLEOTIDE SEQUENCE [LARGE SCALE GENOMIC DNA]</scope>
    <source>
        <strain evidence="3">ATCC MYA-139 / BCRC 22969 / CBS 8797 / CCRC 22969 / KCTC 17520 / NBRC 10181 / NCYC 3082</strain>
    </source>
</reference>
<keyword evidence="1" id="KW-0812">Transmembrane</keyword>
<protein>
    <submittedName>
        <fullName evidence="2">Uncharacterized protein</fullName>
    </submittedName>
</protein>
<keyword evidence="1" id="KW-0472">Membrane</keyword>
<dbReference type="Proteomes" id="UP000006310">
    <property type="component" value="Chromosome 8"/>
</dbReference>
<feature type="transmembrane region" description="Helical" evidence="1">
    <location>
        <begin position="87"/>
        <end position="107"/>
    </location>
</feature>
<sequence length="114" mass="12875">MARQDLVTRYTHVFPPHGMYASTQSVSGLLNQSMPMAAIFLRNKFVGWFALIQSIHYFLNTSEEEISLATAKEAQDKKNENPLEKYPVLKVALSFIGLCVCYLELVFPNATTTK</sequence>
<accession>J7S9H0</accession>
<dbReference type="PANTHER" id="PTHR28038:SF1">
    <property type="entry name" value="ADL329WP"/>
    <property type="match status" value="1"/>
</dbReference>
<dbReference type="eggNOG" id="ENOG502S6JB">
    <property type="taxonomic scope" value="Eukaryota"/>
</dbReference>
<name>J7S9H0_HUIN7</name>
<dbReference type="STRING" id="1071383.J7S9H0"/>
<organism evidence="2 3">
    <name type="scientific">Huiozyma naganishii (strain ATCC MYA-139 / BCRC 22969 / CBS 8797 / KCTC 17520 / NBRC 10181 / NCYC 3082 / Yp74L-3)</name>
    <name type="common">Yeast</name>
    <name type="synonym">Kazachstania naganishii</name>
    <dbReference type="NCBI Taxonomy" id="1071383"/>
    <lineage>
        <taxon>Eukaryota</taxon>
        <taxon>Fungi</taxon>
        <taxon>Dikarya</taxon>
        <taxon>Ascomycota</taxon>
        <taxon>Saccharomycotina</taxon>
        <taxon>Saccharomycetes</taxon>
        <taxon>Saccharomycetales</taxon>
        <taxon>Saccharomycetaceae</taxon>
        <taxon>Huiozyma</taxon>
    </lineage>
</organism>
<dbReference type="KEGG" id="kng:KNAG_0H00700"/>
<keyword evidence="1" id="KW-1133">Transmembrane helix</keyword>
<gene>
    <name evidence="2" type="primary">KNAG0H00700</name>
    <name evidence="2" type="ordered locus">KNAG_0H00700</name>
</gene>
<evidence type="ECO:0000313" key="3">
    <source>
        <dbReference type="Proteomes" id="UP000006310"/>
    </source>
</evidence>
<keyword evidence="3" id="KW-1185">Reference proteome</keyword>
<dbReference type="OMA" id="RNKFIGW"/>
<dbReference type="EMBL" id="HE978321">
    <property type="protein sequence ID" value="CCK71486.1"/>
    <property type="molecule type" value="Genomic_DNA"/>
</dbReference>
<dbReference type="PANTHER" id="PTHR28038">
    <property type="entry name" value="ADL329WP"/>
    <property type="match status" value="1"/>
</dbReference>
<proteinExistence type="predicted"/>
<dbReference type="HOGENOM" id="CLU_129456_1_0_1"/>
<dbReference type="OrthoDB" id="284718at2759"/>
<evidence type="ECO:0000313" key="2">
    <source>
        <dbReference type="EMBL" id="CCK71486.1"/>
    </source>
</evidence>
<reference evidence="3" key="2">
    <citation type="submission" date="2012-08" db="EMBL/GenBank/DDBJ databases">
        <title>Genome sequence of Kazachstania naganishii.</title>
        <authorList>
            <person name="Gordon J.L."/>
            <person name="Armisen D."/>
            <person name="Proux-Wera E."/>
            <person name="OhEigeartaigh S.S."/>
            <person name="Byrne K.P."/>
            <person name="Wolfe K.H."/>
        </authorList>
    </citation>
    <scope>NUCLEOTIDE SEQUENCE [LARGE SCALE GENOMIC DNA]</scope>
    <source>
        <strain evidence="3">ATCC MYA-139 / BCRC 22969 / CBS 8797 / CCRC 22969 / KCTC 17520 / NBRC 10181 / NCYC 3082</strain>
    </source>
</reference>
<evidence type="ECO:0000256" key="1">
    <source>
        <dbReference type="SAM" id="Phobius"/>
    </source>
</evidence>
<dbReference type="RefSeq" id="XP_022465731.1">
    <property type="nucleotide sequence ID" value="XM_022609323.1"/>
</dbReference>
<dbReference type="GeneID" id="34527218"/>
<dbReference type="AlphaFoldDB" id="J7S9H0"/>